<evidence type="ECO:0000256" key="1">
    <source>
        <dbReference type="ARBA" id="ARBA00004651"/>
    </source>
</evidence>
<keyword evidence="6 8" id="KW-1133">Transmembrane helix</keyword>
<sequence>MYKRASLFYLSLALLLFLLFIGGLAYGSVAIPIGDVVDILRGKEVDTVAWQYIVSHARLPQAITALLAGASLATSGLLLQTLFRNPLAGPSILGISDGANLGVAAVMLYLGGSLGQFADWPIGGYVAVILAAFAGACVILGLIIYFSAKVRNNVMLLIIGIMIGYLASSVISILNYYASSDRVHAFVMWGLGNFSGVSLSQLPFFAVCSVAGLLLALLLIKPLNALLLGEMYAANLGVPIKRTRILILLCTGLLTATTTAFCGPISFIGLAVPHVARLLLGTSNHKMLVPVTMLTGSCVALLCNLLLVVPGSNMILPLNAVTPMLGAPVIIYVIVNRKNIQYFN</sequence>
<accession>A0A9D1XSY3</accession>
<dbReference type="SUPFAM" id="SSF81345">
    <property type="entry name" value="ABC transporter involved in vitamin B12 uptake, BtuC"/>
    <property type="match status" value="1"/>
</dbReference>
<evidence type="ECO:0000256" key="2">
    <source>
        <dbReference type="ARBA" id="ARBA00007935"/>
    </source>
</evidence>
<feature type="transmembrane region" description="Helical" evidence="8">
    <location>
        <begin position="245"/>
        <end position="267"/>
    </location>
</feature>
<feature type="transmembrane region" description="Helical" evidence="8">
    <location>
        <begin position="287"/>
        <end position="309"/>
    </location>
</feature>
<comment type="similarity">
    <text evidence="2">Belongs to the binding-protein-dependent transport system permease family. FecCD subfamily.</text>
</comment>
<keyword evidence="3" id="KW-0813">Transport</keyword>
<dbReference type="InterPro" id="IPR000522">
    <property type="entry name" value="ABC_transptr_permease_BtuC"/>
</dbReference>
<evidence type="ECO:0000313" key="10">
    <source>
        <dbReference type="Proteomes" id="UP000823847"/>
    </source>
</evidence>
<dbReference type="Proteomes" id="UP000823847">
    <property type="component" value="Unassembled WGS sequence"/>
</dbReference>
<feature type="transmembrane region" description="Helical" evidence="8">
    <location>
        <begin position="316"/>
        <end position="335"/>
    </location>
</feature>
<keyword evidence="5 8" id="KW-0812">Transmembrane</keyword>
<comment type="caution">
    <text evidence="9">The sequence shown here is derived from an EMBL/GenBank/DDBJ whole genome shotgun (WGS) entry which is preliminary data.</text>
</comment>
<evidence type="ECO:0000256" key="7">
    <source>
        <dbReference type="ARBA" id="ARBA00023136"/>
    </source>
</evidence>
<dbReference type="GO" id="GO:0022857">
    <property type="term" value="F:transmembrane transporter activity"/>
    <property type="evidence" value="ECO:0007669"/>
    <property type="project" value="InterPro"/>
</dbReference>
<feature type="transmembrane region" description="Helical" evidence="8">
    <location>
        <begin position="154"/>
        <end position="178"/>
    </location>
</feature>
<feature type="transmembrane region" description="Helical" evidence="8">
    <location>
        <begin position="59"/>
        <end position="79"/>
    </location>
</feature>
<evidence type="ECO:0000256" key="3">
    <source>
        <dbReference type="ARBA" id="ARBA00022448"/>
    </source>
</evidence>
<dbReference type="EMBL" id="DXEN01000080">
    <property type="protein sequence ID" value="HIX87048.1"/>
    <property type="molecule type" value="Genomic_DNA"/>
</dbReference>
<dbReference type="CDD" id="cd06550">
    <property type="entry name" value="TM_ABC_iron-siderophores_like"/>
    <property type="match status" value="1"/>
</dbReference>
<reference evidence="9" key="1">
    <citation type="journal article" date="2021" name="PeerJ">
        <title>Extensive microbial diversity within the chicken gut microbiome revealed by metagenomics and culture.</title>
        <authorList>
            <person name="Gilroy R."/>
            <person name="Ravi A."/>
            <person name="Getino M."/>
            <person name="Pursley I."/>
            <person name="Horton D.L."/>
            <person name="Alikhan N.F."/>
            <person name="Baker D."/>
            <person name="Gharbi K."/>
            <person name="Hall N."/>
            <person name="Watson M."/>
            <person name="Adriaenssens E.M."/>
            <person name="Foster-Nyarko E."/>
            <person name="Jarju S."/>
            <person name="Secka A."/>
            <person name="Antonio M."/>
            <person name="Oren A."/>
            <person name="Chaudhuri R.R."/>
            <person name="La Ragione R."/>
            <person name="Hildebrand F."/>
            <person name="Pallen M.J."/>
        </authorList>
    </citation>
    <scope>NUCLEOTIDE SEQUENCE</scope>
    <source>
        <strain evidence="9">ChiHecec2B26-12326</strain>
    </source>
</reference>
<keyword evidence="7 8" id="KW-0472">Membrane</keyword>
<feature type="transmembrane region" description="Helical" evidence="8">
    <location>
        <begin position="198"/>
        <end position="220"/>
    </location>
</feature>
<dbReference type="InterPro" id="IPR037294">
    <property type="entry name" value="ABC_BtuC-like"/>
</dbReference>
<dbReference type="GO" id="GO:0033214">
    <property type="term" value="P:siderophore-iron import into cell"/>
    <property type="evidence" value="ECO:0007669"/>
    <property type="project" value="TreeGrafter"/>
</dbReference>
<comment type="subcellular location">
    <subcellularLocation>
        <location evidence="1">Cell membrane</location>
        <topology evidence="1">Multi-pass membrane protein</topology>
    </subcellularLocation>
</comment>
<dbReference type="PANTHER" id="PTHR30472:SF41">
    <property type="entry name" value="TRANSPORT SYSTEM PERMEASE PROTEIN"/>
    <property type="match status" value="1"/>
</dbReference>
<dbReference type="Gene3D" id="1.10.3470.10">
    <property type="entry name" value="ABC transporter involved in vitamin B12 uptake, BtuC"/>
    <property type="match status" value="1"/>
</dbReference>
<proteinExistence type="inferred from homology"/>
<dbReference type="GO" id="GO:0005886">
    <property type="term" value="C:plasma membrane"/>
    <property type="evidence" value="ECO:0007669"/>
    <property type="project" value="UniProtKB-SubCell"/>
</dbReference>
<organism evidence="9 10">
    <name type="scientific">Candidatus Parabacteroides intestinigallinarum</name>
    <dbReference type="NCBI Taxonomy" id="2838722"/>
    <lineage>
        <taxon>Bacteria</taxon>
        <taxon>Pseudomonadati</taxon>
        <taxon>Bacteroidota</taxon>
        <taxon>Bacteroidia</taxon>
        <taxon>Bacteroidales</taxon>
        <taxon>Tannerellaceae</taxon>
        <taxon>Parabacteroides</taxon>
    </lineage>
</organism>
<dbReference type="PANTHER" id="PTHR30472">
    <property type="entry name" value="FERRIC ENTEROBACTIN TRANSPORT SYSTEM PERMEASE PROTEIN"/>
    <property type="match status" value="1"/>
</dbReference>
<reference evidence="9" key="2">
    <citation type="submission" date="2021-04" db="EMBL/GenBank/DDBJ databases">
        <authorList>
            <person name="Gilroy R."/>
        </authorList>
    </citation>
    <scope>NUCLEOTIDE SEQUENCE</scope>
    <source>
        <strain evidence="9">ChiHecec2B26-12326</strain>
    </source>
</reference>
<feature type="transmembrane region" description="Helical" evidence="8">
    <location>
        <begin position="122"/>
        <end position="147"/>
    </location>
</feature>
<gene>
    <name evidence="9" type="ORF">H9848_10660</name>
</gene>
<evidence type="ECO:0000256" key="5">
    <source>
        <dbReference type="ARBA" id="ARBA00022692"/>
    </source>
</evidence>
<keyword evidence="4" id="KW-1003">Cell membrane</keyword>
<protein>
    <submittedName>
        <fullName evidence="9">Iron ABC transporter permease</fullName>
    </submittedName>
</protein>
<feature type="transmembrane region" description="Helical" evidence="8">
    <location>
        <begin position="91"/>
        <end position="110"/>
    </location>
</feature>
<evidence type="ECO:0000256" key="4">
    <source>
        <dbReference type="ARBA" id="ARBA00022475"/>
    </source>
</evidence>
<evidence type="ECO:0000256" key="8">
    <source>
        <dbReference type="SAM" id="Phobius"/>
    </source>
</evidence>
<evidence type="ECO:0000256" key="6">
    <source>
        <dbReference type="ARBA" id="ARBA00022989"/>
    </source>
</evidence>
<name>A0A9D1XSY3_9BACT</name>
<dbReference type="Pfam" id="PF01032">
    <property type="entry name" value="FecCD"/>
    <property type="match status" value="1"/>
</dbReference>
<evidence type="ECO:0000313" key="9">
    <source>
        <dbReference type="EMBL" id="HIX87048.1"/>
    </source>
</evidence>
<dbReference type="AlphaFoldDB" id="A0A9D1XSY3"/>